<keyword evidence="2" id="KW-1185">Reference proteome</keyword>
<dbReference type="InterPro" id="IPR019623">
    <property type="entry name" value="Rot1"/>
</dbReference>
<protein>
    <submittedName>
        <fullName evidence="1">SPOSA6832_04372-mRNA-1:cds</fullName>
    </submittedName>
</protein>
<dbReference type="EMBL" id="CENE01000028">
    <property type="protein sequence ID" value="CEQ42542.1"/>
    <property type="molecule type" value="Genomic_DNA"/>
</dbReference>
<dbReference type="GO" id="GO:0051082">
    <property type="term" value="F:unfolded protein binding"/>
    <property type="evidence" value="ECO:0007669"/>
    <property type="project" value="TreeGrafter"/>
</dbReference>
<dbReference type="PANTHER" id="PTHR28090">
    <property type="entry name" value="PROTEIN ROT1"/>
    <property type="match status" value="1"/>
</dbReference>
<dbReference type="GO" id="GO:0006458">
    <property type="term" value="P:'de novo' protein folding"/>
    <property type="evidence" value="ECO:0007669"/>
    <property type="project" value="InterPro"/>
</dbReference>
<dbReference type="Proteomes" id="UP000243876">
    <property type="component" value="Unassembled WGS sequence"/>
</dbReference>
<reference evidence="2" key="1">
    <citation type="submission" date="2015-02" db="EMBL/GenBank/DDBJ databases">
        <authorList>
            <person name="Gon?alves P."/>
        </authorList>
    </citation>
    <scope>NUCLEOTIDE SEQUENCE [LARGE SCALE GENOMIC DNA]</scope>
</reference>
<organism evidence="1 2">
    <name type="scientific">Sporidiobolus salmonicolor</name>
    <name type="common">Yeast-like fungus</name>
    <name type="synonym">Sporobolomyces salmonicolor</name>
    <dbReference type="NCBI Taxonomy" id="5005"/>
    <lineage>
        <taxon>Eukaryota</taxon>
        <taxon>Fungi</taxon>
        <taxon>Dikarya</taxon>
        <taxon>Basidiomycota</taxon>
        <taxon>Pucciniomycotina</taxon>
        <taxon>Microbotryomycetes</taxon>
        <taxon>Sporidiobolales</taxon>
        <taxon>Sporidiobolaceae</taxon>
        <taxon>Sporobolomyces</taxon>
    </lineage>
</organism>
<sequence>MNNNRPFIYPANTGISYSFTDDGYFEEAQYRFEANASDPQCSTAVVIWQHGKYYFHNNGSITLDPAPFASDGRIQVQDPCAATTEVLTYYSQFELYNGWTITVDAHHAAYMLQLYRFDGSLFPRDEALTFPERAPRLYLTVRPPTMLPTTSLEAVYNGSISLS</sequence>
<gene>
    <name evidence="1" type="primary">SPOSA6832_04372</name>
</gene>
<evidence type="ECO:0000313" key="2">
    <source>
        <dbReference type="Proteomes" id="UP000243876"/>
    </source>
</evidence>
<proteinExistence type="predicted"/>
<dbReference type="Pfam" id="PF10681">
    <property type="entry name" value="Rot1"/>
    <property type="match status" value="1"/>
</dbReference>
<name>A0A0D6ER03_SPOSA</name>
<accession>A0A0D6ER03</accession>
<dbReference type="AlphaFoldDB" id="A0A0D6ER03"/>
<dbReference type="GO" id="GO:0005789">
    <property type="term" value="C:endoplasmic reticulum membrane"/>
    <property type="evidence" value="ECO:0007669"/>
    <property type="project" value="TreeGrafter"/>
</dbReference>
<evidence type="ECO:0000313" key="1">
    <source>
        <dbReference type="EMBL" id="CEQ42542.1"/>
    </source>
</evidence>
<dbReference type="OrthoDB" id="5327821at2759"/>
<dbReference type="PANTHER" id="PTHR28090:SF2">
    <property type="entry name" value="PROTEIN ROT1"/>
    <property type="match status" value="1"/>
</dbReference>